<organism evidence="1 2">
    <name type="scientific">Caenorhabditis japonica</name>
    <dbReference type="NCBI Taxonomy" id="281687"/>
    <lineage>
        <taxon>Eukaryota</taxon>
        <taxon>Metazoa</taxon>
        <taxon>Ecdysozoa</taxon>
        <taxon>Nematoda</taxon>
        <taxon>Chromadorea</taxon>
        <taxon>Rhabditida</taxon>
        <taxon>Rhabditina</taxon>
        <taxon>Rhabditomorpha</taxon>
        <taxon>Rhabditoidea</taxon>
        <taxon>Rhabditidae</taxon>
        <taxon>Peloderinae</taxon>
        <taxon>Caenorhabditis</taxon>
    </lineage>
</organism>
<accession>A0A8R1DKT8</accession>
<keyword evidence="2" id="KW-1185">Reference proteome</keyword>
<evidence type="ECO:0000313" key="2">
    <source>
        <dbReference type="Proteomes" id="UP000005237"/>
    </source>
</evidence>
<name>A0A8R1DKT8_CAEJA</name>
<reference evidence="2" key="1">
    <citation type="submission" date="2010-08" db="EMBL/GenBank/DDBJ databases">
        <authorList>
            <consortium name="Caenorhabditis japonica Sequencing Consortium"/>
            <person name="Wilson R.K."/>
        </authorList>
    </citation>
    <scope>NUCLEOTIDE SEQUENCE [LARGE SCALE GENOMIC DNA]</scope>
    <source>
        <strain evidence="2">DF5081</strain>
    </source>
</reference>
<proteinExistence type="predicted"/>
<protein>
    <submittedName>
        <fullName evidence="1">Uncharacterized protein</fullName>
    </submittedName>
</protein>
<dbReference type="AlphaFoldDB" id="A0A8R1DKT8"/>
<sequence>DPVAQLKCKEIKRAALNELIDHITSTKGAIVERSSKWSSKTYSI</sequence>
<reference evidence="1" key="2">
    <citation type="submission" date="2022-06" db="UniProtKB">
        <authorList>
            <consortium name="EnsemblMetazoa"/>
        </authorList>
    </citation>
    <scope>IDENTIFICATION</scope>
    <source>
        <strain evidence="1">DF5081</strain>
    </source>
</reference>
<dbReference type="Proteomes" id="UP000005237">
    <property type="component" value="Unassembled WGS sequence"/>
</dbReference>
<evidence type="ECO:0000313" key="1">
    <source>
        <dbReference type="EnsemblMetazoa" id="CJA04858.1"/>
    </source>
</evidence>
<dbReference type="EnsemblMetazoa" id="CJA04858.1">
    <property type="protein sequence ID" value="CJA04858.1"/>
    <property type="gene ID" value="WBGene00124062"/>
</dbReference>